<dbReference type="OrthoDB" id="6129586at2759"/>
<feature type="transmembrane region" description="Helical" evidence="3">
    <location>
        <begin position="312"/>
        <end position="335"/>
    </location>
</feature>
<dbReference type="RefSeq" id="XP_055897576.1">
    <property type="nucleotide sequence ID" value="XM_056041601.1"/>
</dbReference>
<keyword evidence="1" id="KW-1015">Disulfide bond</keyword>
<dbReference type="Gene3D" id="1.20.1250.20">
    <property type="entry name" value="MFS general substrate transporter like domains"/>
    <property type="match status" value="1"/>
</dbReference>
<feature type="transmembrane region" description="Helical" evidence="3">
    <location>
        <begin position="737"/>
        <end position="763"/>
    </location>
</feature>
<dbReference type="PANTHER" id="PTHR11388:SF157">
    <property type="entry name" value="SOLUTE CARRIER ORGANIC ANION TRANSPORTER FAMILY MEMBER 2A1-LIKE"/>
    <property type="match status" value="1"/>
</dbReference>
<organism evidence="4 6">
    <name type="scientific">Biomphalaria glabrata</name>
    <name type="common">Bloodfluke planorb</name>
    <name type="synonym">Freshwater snail</name>
    <dbReference type="NCBI Taxonomy" id="6526"/>
    <lineage>
        <taxon>Eukaryota</taxon>
        <taxon>Metazoa</taxon>
        <taxon>Spiralia</taxon>
        <taxon>Lophotrochozoa</taxon>
        <taxon>Mollusca</taxon>
        <taxon>Gastropoda</taxon>
        <taxon>Heterobranchia</taxon>
        <taxon>Euthyneura</taxon>
        <taxon>Panpulmonata</taxon>
        <taxon>Hygrophila</taxon>
        <taxon>Lymnaeoidea</taxon>
        <taxon>Planorbidae</taxon>
        <taxon>Biomphalaria</taxon>
    </lineage>
</organism>
<feature type="transmembrane region" description="Helical" evidence="3">
    <location>
        <begin position="657"/>
        <end position="676"/>
    </location>
</feature>
<dbReference type="GO" id="GO:0015347">
    <property type="term" value="F:sodium-independent organic anion transmembrane transporter activity"/>
    <property type="evidence" value="ECO:0007669"/>
    <property type="project" value="TreeGrafter"/>
</dbReference>
<dbReference type="GO" id="GO:0016323">
    <property type="term" value="C:basolateral plasma membrane"/>
    <property type="evidence" value="ECO:0007669"/>
    <property type="project" value="TreeGrafter"/>
</dbReference>
<dbReference type="Proteomes" id="UP001165740">
    <property type="component" value="Chromosome 9"/>
</dbReference>
<evidence type="ECO:0000256" key="3">
    <source>
        <dbReference type="SAM" id="Phobius"/>
    </source>
</evidence>
<feature type="transmembrane region" description="Helical" evidence="3">
    <location>
        <begin position="518"/>
        <end position="537"/>
    </location>
</feature>
<evidence type="ECO:0000313" key="5">
    <source>
        <dbReference type="RefSeq" id="XP_055897574.1"/>
    </source>
</evidence>
<feature type="transmembrane region" description="Helical" evidence="3">
    <location>
        <begin position="154"/>
        <end position="177"/>
    </location>
</feature>
<dbReference type="SUPFAM" id="SSF103473">
    <property type="entry name" value="MFS general substrate transporter"/>
    <property type="match status" value="1"/>
</dbReference>
<dbReference type="AlphaFoldDB" id="A0A9W3BDQ5"/>
<dbReference type="RefSeq" id="XP_055897575.1">
    <property type="nucleotide sequence ID" value="XM_056041600.1"/>
</dbReference>
<dbReference type="InterPro" id="IPR036259">
    <property type="entry name" value="MFS_trans_sf"/>
</dbReference>
<name>A0A9W3BDQ5_BIOGL</name>
<feature type="compositionally biased region" description="Polar residues" evidence="2">
    <location>
        <begin position="34"/>
        <end position="50"/>
    </location>
</feature>
<dbReference type="PANTHER" id="PTHR11388">
    <property type="entry name" value="ORGANIC ANION TRANSPORTER"/>
    <property type="match status" value="1"/>
</dbReference>
<feature type="transmembrane region" description="Helical" evidence="3">
    <location>
        <begin position="697"/>
        <end position="717"/>
    </location>
</feature>
<dbReference type="GeneID" id="106075283"/>
<accession>A0A9W3BDQ5</accession>
<dbReference type="GO" id="GO:0043252">
    <property type="term" value="P:sodium-independent organic anion transport"/>
    <property type="evidence" value="ECO:0007669"/>
    <property type="project" value="TreeGrafter"/>
</dbReference>
<evidence type="ECO:0000313" key="6">
    <source>
        <dbReference type="RefSeq" id="XP_055897575.1"/>
    </source>
</evidence>
<gene>
    <name evidence="5 6 7" type="primary">LOC106075283</name>
</gene>
<proteinExistence type="predicted"/>
<keyword evidence="3" id="KW-0812">Transmembrane</keyword>
<keyword evidence="3" id="KW-0472">Membrane</keyword>
<feature type="region of interest" description="Disordered" evidence="2">
    <location>
        <begin position="1"/>
        <end position="59"/>
    </location>
</feature>
<dbReference type="RefSeq" id="XP_055897574.1">
    <property type="nucleotide sequence ID" value="XM_056041599.1"/>
</dbReference>
<evidence type="ECO:0000313" key="7">
    <source>
        <dbReference type="RefSeq" id="XP_055897576.1"/>
    </source>
</evidence>
<feature type="transmembrane region" description="Helical" evidence="3">
    <location>
        <begin position="549"/>
        <end position="571"/>
    </location>
</feature>
<dbReference type="InterPro" id="IPR004156">
    <property type="entry name" value="OATP"/>
</dbReference>
<evidence type="ECO:0000256" key="1">
    <source>
        <dbReference type="ARBA" id="ARBA00023157"/>
    </source>
</evidence>
<keyword evidence="3" id="KW-1133">Transmembrane helix</keyword>
<dbReference type="Pfam" id="PF03137">
    <property type="entry name" value="OATP"/>
    <property type="match status" value="2"/>
</dbReference>
<feature type="transmembrane region" description="Helical" evidence="3">
    <location>
        <begin position="78"/>
        <end position="99"/>
    </location>
</feature>
<reference evidence="5 6" key="1">
    <citation type="submission" date="2025-04" db="UniProtKB">
        <authorList>
            <consortium name="RefSeq"/>
        </authorList>
    </citation>
    <scope>IDENTIFICATION</scope>
</reference>
<feature type="compositionally biased region" description="Basic and acidic residues" evidence="2">
    <location>
        <begin position="1"/>
        <end position="21"/>
    </location>
</feature>
<evidence type="ECO:0000256" key="2">
    <source>
        <dbReference type="SAM" id="MobiDB-lite"/>
    </source>
</evidence>
<protein>
    <submittedName>
        <fullName evidence="5 6">Solute carrier organic anion transporter family member 2A1-like</fullName>
    </submittedName>
</protein>
<sequence length="785" mass="87427">MSQKENDNVINEVHKQERVPENNEDEPELKSHANEGQNSGTQLTDKISNSEQEKDVNNELEEEKVDLSCGIWKFRTNAFGTCFANLYVFATFVGLSALFSEMIRSIIHVQLTSIEKQFNIDNSKAGLLDVVTRAGYLSTILFGGHFAKKAHIPIVIGLSGIFQAFLLSTPAFLQFALPYELPVLTPSVHSNITNTTSFGDNAKYMCDFNATNSTTKQRTENLEPTHQVAFVVLLVMQTIKGVSDTFHASFLPVLYMDDNILDKGKMGIFLGIQHVITDLASPIGKEINGLMTEIPIDLKKTQLDPKDGRFVAAWWLAFLVFGVGLGIASFPLLLFPRKLISKSKQKEALDKAVVSYVGGQVLDEIVEKEADDKVEEIELEVSDRKESIKSEVVNMPPRKYSINVVSSRKSSVASVYQSSSRRPSMFPPLVPPTERKVSIAGDLVFEQPIKVHAPVKTKTEEFKEMLIDFPKAIFRLLRNPAYDLLLLDIVIMSVPFSGLSLFRSVYTANEYNVPMSTVTLTSGISTALGHIVGTSISSYLTSKVNTRMGYVYIIMSSYILTCAITPLYIIFGCDNQMVHGAKGEFGIPVNTSSLCDCTNSKVLISCGDDGHNYLNPCVAGCQDVDGKTFTDCRLLTNSSLGTNVNPGLCASDCYTNFIIYTFLSGLQSVVIPMAMIPRRLLVLRIVDPRDRGFATSMFMFFFSFMAIPSPNLFGKVIDGTCLVWDGRFCALYDRDKIRYFLSGLDVGVYGLVLITFFVMFVFFKWEERKLKRLQQRHSVEESSPT</sequence>
<evidence type="ECO:0000313" key="4">
    <source>
        <dbReference type="Proteomes" id="UP001165740"/>
    </source>
</evidence>
<keyword evidence="4" id="KW-1185">Reference proteome</keyword>
<feature type="transmembrane region" description="Helical" evidence="3">
    <location>
        <begin position="484"/>
        <end position="506"/>
    </location>
</feature>